<protein>
    <submittedName>
        <fullName evidence="2">Uncharacterized protein</fullName>
    </submittedName>
</protein>
<comment type="caution">
    <text evidence="2">The sequence shown here is derived from an EMBL/GenBank/DDBJ whole genome shotgun (WGS) entry which is preliminary data.</text>
</comment>
<feature type="compositionally biased region" description="Polar residues" evidence="1">
    <location>
        <begin position="1"/>
        <end position="10"/>
    </location>
</feature>
<dbReference type="AlphaFoldDB" id="A0AAW2I159"/>
<name>A0AAW2I159_9NEOP</name>
<dbReference type="EMBL" id="JARGDH010000002">
    <property type="protein sequence ID" value="KAL0275678.1"/>
    <property type="molecule type" value="Genomic_DNA"/>
</dbReference>
<feature type="compositionally biased region" description="Basic residues" evidence="1">
    <location>
        <begin position="50"/>
        <end position="64"/>
    </location>
</feature>
<evidence type="ECO:0000256" key="1">
    <source>
        <dbReference type="SAM" id="MobiDB-lite"/>
    </source>
</evidence>
<dbReference type="EMBL" id="JARGDH010000002">
    <property type="protein sequence ID" value="KAL0275677.1"/>
    <property type="molecule type" value="Genomic_DNA"/>
</dbReference>
<feature type="compositionally biased region" description="Basic and acidic residues" evidence="1">
    <location>
        <begin position="70"/>
        <end position="99"/>
    </location>
</feature>
<evidence type="ECO:0000313" key="2">
    <source>
        <dbReference type="EMBL" id="KAL0275678.1"/>
    </source>
</evidence>
<reference evidence="2" key="1">
    <citation type="journal article" date="2024" name="Gigascience">
        <title>Chromosome-level genome of the poultry shaft louse Menopon gallinae provides insight into the host-switching and adaptive evolution of parasitic lice.</title>
        <authorList>
            <person name="Xu Y."/>
            <person name="Ma L."/>
            <person name="Liu S."/>
            <person name="Liang Y."/>
            <person name="Liu Q."/>
            <person name="He Z."/>
            <person name="Tian L."/>
            <person name="Duan Y."/>
            <person name="Cai W."/>
            <person name="Li H."/>
            <person name="Song F."/>
        </authorList>
    </citation>
    <scope>NUCLEOTIDE SEQUENCE</scope>
    <source>
        <strain evidence="2">Cailab_2023a</strain>
    </source>
</reference>
<feature type="region of interest" description="Disordered" evidence="1">
    <location>
        <begin position="44"/>
        <end position="109"/>
    </location>
</feature>
<sequence length="259" mass="28842">MTNNATQNFPTHLPDKNAETVEKDVRKWVESICEFKANLEMEKCDLPSKKQPKKVKKLKVKKRLTTQSAPKDEVKHSKREQKAPKPKPKKEAVKEKPSKETSPAQPPSVFDILRNNFKKAKLPPNWVSGQSRGRLIFCRVKVSTHGSQYEMVSDRGVAITNDCMVHVFVDGPEITLNNWKMQKVETIEDIRKTIKAVDGFKLCSGAQTSGMKNPSCSVLLTGDSKTCQACKSDASQVKVPPAKVKANVKTTPKGSSLPK</sequence>
<feature type="region of interest" description="Disordered" evidence="1">
    <location>
        <begin position="1"/>
        <end position="20"/>
    </location>
</feature>
<gene>
    <name evidence="2" type="ORF">PYX00_003464</name>
</gene>
<proteinExistence type="predicted"/>
<accession>A0AAW2I159</accession>
<organism evidence="2">
    <name type="scientific">Menopon gallinae</name>
    <name type="common">poultry shaft louse</name>
    <dbReference type="NCBI Taxonomy" id="328185"/>
    <lineage>
        <taxon>Eukaryota</taxon>
        <taxon>Metazoa</taxon>
        <taxon>Ecdysozoa</taxon>
        <taxon>Arthropoda</taxon>
        <taxon>Hexapoda</taxon>
        <taxon>Insecta</taxon>
        <taxon>Pterygota</taxon>
        <taxon>Neoptera</taxon>
        <taxon>Paraneoptera</taxon>
        <taxon>Psocodea</taxon>
        <taxon>Troctomorpha</taxon>
        <taxon>Phthiraptera</taxon>
        <taxon>Amblycera</taxon>
        <taxon>Menoponidae</taxon>
        <taxon>Menopon</taxon>
    </lineage>
</organism>